<gene>
    <name evidence="2" type="ORF">DM558_07710</name>
</gene>
<accession>A0A3Q9JLS3</accession>
<feature type="region of interest" description="Disordered" evidence="1">
    <location>
        <begin position="105"/>
        <end position="162"/>
    </location>
</feature>
<evidence type="ECO:0000313" key="3">
    <source>
        <dbReference type="Proteomes" id="UP000273143"/>
    </source>
</evidence>
<dbReference type="InterPro" id="IPR010781">
    <property type="entry name" value="DUF1376"/>
</dbReference>
<feature type="compositionally biased region" description="Polar residues" evidence="1">
    <location>
        <begin position="119"/>
        <end position="136"/>
    </location>
</feature>
<protein>
    <submittedName>
        <fullName evidence="2">DUF1376 domain-containing protein</fullName>
    </submittedName>
</protein>
<evidence type="ECO:0000313" key="2">
    <source>
        <dbReference type="EMBL" id="AZS50671.1"/>
    </source>
</evidence>
<sequence length="261" mass="29973">MAALPYIQLYTADYLADTAHLTTLENGAYLLLMFNYWQRGESFKAKDEQTLNKRLASIARLTINEWLEVSEQLKEFFVIIQHNDCIEWKHNRIEHDLDAVREKSIKASNAGKRSAKARSANTNNERSTDVKQTLNHTDTDTDTDTDIKKNNTKKTKSSNKKFNPLLAKPENVSVETWSMWVKYRSEIKKPLTETMCKQQAVDLVNCPNPDDVIKKSIACGWQGLFPNPKNNIRQFPDRKPSMQANVSNFNFEVGPNGEVKF</sequence>
<feature type="compositionally biased region" description="Basic residues" evidence="1">
    <location>
        <begin position="150"/>
        <end position="159"/>
    </location>
</feature>
<dbReference type="KEGG" id="emo:DM558_07710"/>
<dbReference type="AlphaFoldDB" id="A0A3Q9JLS3"/>
<dbReference type="EMBL" id="CP029822">
    <property type="protein sequence ID" value="AZS50671.1"/>
    <property type="molecule type" value="Genomic_DNA"/>
</dbReference>
<organism evidence="2 3">
    <name type="scientific">Entomomonas moraniae</name>
    <dbReference type="NCBI Taxonomy" id="2213226"/>
    <lineage>
        <taxon>Bacteria</taxon>
        <taxon>Pseudomonadati</taxon>
        <taxon>Pseudomonadota</taxon>
        <taxon>Gammaproteobacteria</taxon>
        <taxon>Pseudomonadales</taxon>
        <taxon>Pseudomonadaceae</taxon>
        <taxon>Entomomonas</taxon>
    </lineage>
</organism>
<dbReference type="Pfam" id="PF07120">
    <property type="entry name" value="DUF1376"/>
    <property type="match status" value="1"/>
</dbReference>
<dbReference type="RefSeq" id="WP_127163200.1">
    <property type="nucleotide sequence ID" value="NZ_CP029822.1"/>
</dbReference>
<proteinExistence type="predicted"/>
<keyword evidence="3" id="KW-1185">Reference proteome</keyword>
<dbReference type="Proteomes" id="UP000273143">
    <property type="component" value="Chromosome"/>
</dbReference>
<reference evidence="3" key="1">
    <citation type="submission" date="2018-06" db="EMBL/GenBank/DDBJ databases">
        <title>Complete genome of Pseudomonas insecticola strain QZS01.</title>
        <authorList>
            <person name="Wang J."/>
            <person name="Su Q."/>
        </authorList>
    </citation>
    <scope>NUCLEOTIDE SEQUENCE [LARGE SCALE GENOMIC DNA]</scope>
    <source>
        <strain evidence="3">QZS01</strain>
    </source>
</reference>
<name>A0A3Q9JLS3_9GAMM</name>
<evidence type="ECO:0000256" key="1">
    <source>
        <dbReference type="SAM" id="MobiDB-lite"/>
    </source>
</evidence>